<reference evidence="1 2" key="1">
    <citation type="submission" date="2018-03" db="EMBL/GenBank/DDBJ databases">
        <authorList>
            <person name="Keele B.F."/>
        </authorList>
    </citation>
    <scope>NUCLEOTIDE SEQUENCE [LARGE SCALE GENOMIC DNA]</scope>
    <source>
        <strain evidence="1 2">IB-3</strain>
    </source>
</reference>
<accession>A0A2R7YZS8</accession>
<dbReference type="OrthoDB" id="9151379at2"/>
<dbReference type="EMBL" id="PYXZ01000002">
    <property type="protein sequence ID" value="PUA81841.1"/>
    <property type="molecule type" value="Genomic_DNA"/>
</dbReference>
<gene>
    <name evidence="1" type="ORF">C7S10_07215</name>
</gene>
<dbReference type="Proteomes" id="UP000244867">
    <property type="component" value="Unassembled WGS sequence"/>
</dbReference>
<dbReference type="RefSeq" id="WP_108343723.1">
    <property type="nucleotide sequence ID" value="NZ_PYXZ01000002.1"/>
</dbReference>
<proteinExistence type="predicted"/>
<sequence>MPHPAPTPRRLVQIAVIGLVAATAGCGVGEPRSIDPAGVDGLEIPTPTPEPADFVRRVDNPWFPLPADGEWVYEAEDGPSVTVRVTGSDLIAGVSTTEVSTTVQRARRAVTSVDYYAQDRRGNVWSFGSDDWRAGVDGAQAGLVMPATPRVGDGFVEEYAAGLAEDRSEVLDVAATASGPAGSWTDLVEIAGTSALDPAASDLRYYAPGIGLVRTESATGVSSLASSTLG</sequence>
<keyword evidence="2" id="KW-1185">Reference proteome</keyword>
<evidence type="ECO:0000313" key="1">
    <source>
        <dbReference type="EMBL" id="PUA81841.1"/>
    </source>
</evidence>
<evidence type="ECO:0000313" key="2">
    <source>
        <dbReference type="Proteomes" id="UP000244867"/>
    </source>
</evidence>
<name>A0A2R7YZS8_9ACTN</name>
<protein>
    <submittedName>
        <fullName evidence="1">Uncharacterized protein</fullName>
    </submittedName>
</protein>
<comment type="caution">
    <text evidence="1">The sequence shown here is derived from an EMBL/GenBank/DDBJ whole genome shotgun (WGS) entry which is preliminary data.</text>
</comment>
<dbReference type="AlphaFoldDB" id="A0A2R7YZS8"/>
<organism evidence="1 2">
    <name type="scientific">Nocardioides currus</name>
    <dbReference type="NCBI Taxonomy" id="2133958"/>
    <lineage>
        <taxon>Bacteria</taxon>
        <taxon>Bacillati</taxon>
        <taxon>Actinomycetota</taxon>
        <taxon>Actinomycetes</taxon>
        <taxon>Propionibacteriales</taxon>
        <taxon>Nocardioidaceae</taxon>
        <taxon>Nocardioides</taxon>
    </lineage>
</organism>